<evidence type="ECO:0000256" key="3">
    <source>
        <dbReference type="ARBA" id="ARBA00022692"/>
    </source>
</evidence>
<comment type="similarity">
    <text evidence="2">Belongs to the UPF0057 (PMP3) family.</text>
</comment>
<dbReference type="OrthoDB" id="2152119at2759"/>
<keyword evidence="5 6" id="KW-0472">Membrane</keyword>
<name>A0A175WCG0_9PEZI</name>
<gene>
    <name evidence="7" type="ORF">MMYC01_201459</name>
</gene>
<dbReference type="PANTHER" id="PTHR21659">
    <property type="entry name" value="HYDROPHOBIC PROTEIN RCI2 LOW TEMPERATURE AND SALT RESPONSIVE PROTEIN LTI6 -RELATED"/>
    <property type="match status" value="1"/>
</dbReference>
<dbReference type="PANTHER" id="PTHR21659:SF42">
    <property type="entry name" value="UPF0057 MEMBRANE PROTEIN ZK632.10-RELATED"/>
    <property type="match status" value="1"/>
</dbReference>
<dbReference type="PROSITE" id="PS01309">
    <property type="entry name" value="UPF0057"/>
    <property type="match status" value="1"/>
</dbReference>
<dbReference type="Proteomes" id="UP000078237">
    <property type="component" value="Unassembled WGS sequence"/>
</dbReference>
<comment type="caution">
    <text evidence="7">The sequence shown here is derived from an EMBL/GenBank/DDBJ whole genome shotgun (WGS) entry which is preliminary data.</text>
</comment>
<accession>A0A175WCG0</accession>
<evidence type="ECO:0000256" key="5">
    <source>
        <dbReference type="ARBA" id="ARBA00023136"/>
    </source>
</evidence>
<comment type="subcellular location">
    <subcellularLocation>
        <location evidence="1">Membrane</location>
    </subcellularLocation>
</comment>
<dbReference type="VEuPathDB" id="FungiDB:MMYC01_201459"/>
<dbReference type="InterPro" id="IPR000612">
    <property type="entry name" value="PMP3"/>
</dbReference>
<organism evidence="7 8">
    <name type="scientific">Madurella mycetomatis</name>
    <dbReference type="NCBI Taxonomy" id="100816"/>
    <lineage>
        <taxon>Eukaryota</taxon>
        <taxon>Fungi</taxon>
        <taxon>Dikarya</taxon>
        <taxon>Ascomycota</taxon>
        <taxon>Pezizomycotina</taxon>
        <taxon>Sordariomycetes</taxon>
        <taxon>Sordariomycetidae</taxon>
        <taxon>Sordariales</taxon>
        <taxon>Sordariales incertae sedis</taxon>
        <taxon>Madurella</taxon>
    </lineage>
</organism>
<protein>
    <submittedName>
        <fullName evidence="7">Plasma membrane proteolipid 3</fullName>
    </submittedName>
</protein>
<evidence type="ECO:0000256" key="2">
    <source>
        <dbReference type="ARBA" id="ARBA00009530"/>
    </source>
</evidence>
<dbReference type="EMBL" id="LCTW02000037">
    <property type="protein sequence ID" value="KXX81333.1"/>
    <property type="molecule type" value="Genomic_DNA"/>
</dbReference>
<evidence type="ECO:0000313" key="8">
    <source>
        <dbReference type="Proteomes" id="UP000078237"/>
    </source>
</evidence>
<dbReference type="GO" id="GO:0016020">
    <property type="term" value="C:membrane"/>
    <property type="evidence" value="ECO:0007669"/>
    <property type="project" value="UniProtKB-SubCell"/>
</dbReference>
<evidence type="ECO:0000256" key="1">
    <source>
        <dbReference type="ARBA" id="ARBA00004370"/>
    </source>
</evidence>
<reference evidence="7 8" key="1">
    <citation type="journal article" date="2016" name="Genome Announc.">
        <title>Genome Sequence of Madurella mycetomatis mm55, Isolated from a Human Mycetoma Case in Sudan.</title>
        <authorList>
            <person name="Smit S."/>
            <person name="Derks M.F."/>
            <person name="Bervoets S."/>
            <person name="Fahal A."/>
            <person name="van Leeuwen W."/>
            <person name="van Belkum A."/>
            <person name="van de Sande W.W."/>
        </authorList>
    </citation>
    <scope>NUCLEOTIDE SEQUENCE [LARGE SCALE GENOMIC DNA]</scope>
    <source>
        <strain evidence="8">mm55</strain>
    </source>
</reference>
<sequence>MDDIAVILLALICFFFPPLAVAIMAGCGADLLINLFLTIWLWFPGVLHAFYLLWVYYDRRERFKMGSHPIERAPFVYSEKVQTGGFGGYSTIVKRTGRSPTL</sequence>
<evidence type="ECO:0000313" key="7">
    <source>
        <dbReference type="EMBL" id="KXX81333.1"/>
    </source>
</evidence>
<keyword evidence="8" id="KW-1185">Reference proteome</keyword>
<dbReference type="AlphaFoldDB" id="A0A175WCG0"/>
<keyword evidence="4 6" id="KW-1133">Transmembrane helix</keyword>
<proteinExistence type="inferred from homology"/>
<dbReference type="Pfam" id="PF01679">
    <property type="entry name" value="Pmp3"/>
    <property type="match status" value="1"/>
</dbReference>
<evidence type="ECO:0000256" key="4">
    <source>
        <dbReference type="ARBA" id="ARBA00022989"/>
    </source>
</evidence>
<feature type="transmembrane region" description="Helical" evidence="6">
    <location>
        <begin position="32"/>
        <end position="57"/>
    </location>
</feature>
<evidence type="ECO:0000256" key="6">
    <source>
        <dbReference type="SAM" id="Phobius"/>
    </source>
</evidence>
<keyword evidence="3 6" id="KW-0812">Transmembrane</keyword>